<dbReference type="Pfam" id="PF00583">
    <property type="entry name" value="Acetyltransf_1"/>
    <property type="match status" value="1"/>
</dbReference>
<dbReference type="AlphaFoldDB" id="A0ABC8RF98"/>
<keyword evidence="3" id="KW-1185">Reference proteome</keyword>
<reference evidence="2 3" key="1">
    <citation type="submission" date="2024-02" db="EMBL/GenBank/DDBJ databases">
        <authorList>
            <person name="Vignale AGUSTIN F."/>
            <person name="Sosa J E."/>
            <person name="Modenutti C."/>
        </authorList>
    </citation>
    <scope>NUCLEOTIDE SEQUENCE [LARGE SCALE GENOMIC DNA]</scope>
</reference>
<feature type="domain" description="N-acetyltransferase" evidence="1">
    <location>
        <begin position="115"/>
        <end position="289"/>
    </location>
</feature>
<comment type="caution">
    <text evidence="2">The sequence shown here is derived from an EMBL/GenBank/DDBJ whole genome shotgun (WGS) entry which is preliminary data.</text>
</comment>
<sequence length="292" mass="33247">MAHFHPNCSNFPKGFGGEPSWRCRGTKNYDIDLIDSRKNWKNSSHSVSIRRKTRTLENGRGFGAQCCSSSTQSTDGVELAGELELNGKYGDRKRQFGNLVSQHGWQVRRMVEKKDEMRKVAHVQAEAFHVPVILFNDLFFMFFQAEVLSGLLYRLTNSPPDRYACLVAETAPEVPESVKELVGVVDITAMRDEAVLQHLPGVDEYLYVSGIAVLNNFRRKKVATALLKACDKLSILWGFEYLVLRAYEDDWGARKLYSNAGYRVVSGDPPWMTTWIGRKRRVLMIKQSNLCE</sequence>
<proteinExistence type="predicted"/>
<dbReference type="Gene3D" id="3.40.630.30">
    <property type="match status" value="1"/>
</dbReference>
<evidence type="ECO:0000313" key="3">
    <source>
        <dbReference type="Proteomes" id="UP001642360"/>
    </source>
</evidence>
<organism evidence="2 3">
    <name type="scientific">Ilex paraguariensis</name>
    <name type="common">yerba mate</name>
    <dbReference type="NCBI Taxonomy" id="185542"/>
    <lineage>
        <taxon>Eukaryota</taxon>
        <taxon>Viridiplantae</taxon>
        <taxon>Streptophyta</taxon>
        <taxon>Embryophyta</taxon>
        <taxon>Tracheophyta</taxon>
        <taxon>Spermatophyta</taxon>
        <taxon>Magnoliopsida</taxon>
        <taxon>eudicotyledons</taxon>
        <taxon>Gunneridae</taxon>
        <taxon>Pentapetalae</taxon>
        <taxon>asterids</taxon>
        <taxon>campanulids</taxon>
        <taxon>Aquifoliales</taxon>
        <taxon>Aquifoliaceae</taxon>
        <taxon>Ilex</taxon>
    </lineage>
</organism>
<name>A0ABC8RF98_9AQUA</name>
<dbReference type="PANTHER" id="PTHR42919:SF20">
    <property type="entry name" value="GCN5-RELATED N-ACETYLTRANSFERASE 10, CHLOROPLASTIC"/>
    <property type="match status" value="1"/>
</dbReference>
<dbReference type="CDD" id="cd04301">
    <property type="entry name" value="NAT_SF"/>
    <property type="match status" value="1"/>
</dbReference>
<dbReference type="Proteomes" id="UP001642360">
    <property type="component" value="Unassembled WGS sequence"/>
</dbReference>
<protein>
    <recommendedName>
        <fullName evidence="1">N-acetyltransferase domain-containing protein</fullName>
    </recommendedName>
</protein>
<accession>A0ABC8RF98</accession>
<dbReference type="InterPro" id="IPR000182">
    <property type="entry name" value="GNAT_dom"/>
</dbReference>
<evidence type="ECO:0000313" key="2">
    <source>
        <dbReference type="EMBL" id="CAK9141343.1"/>
    </source>
</evidence>
<dbReference type="PROSITE" id="PS51186">
    <property type="entry name" value="GNAT"/>
    <property type="match status" value="1"/>
</dbReference>
<dbReference type="InterPro" id="IPR051556">
    <property type="entry name" value="N-term/lysine_N-AcTrnsfr"/>
</dbReference>
<dbReference type="InterPro" id="IPR016181">
    <property type="entry name" value="Acyl_CoA_acyltransferase"/>
</dbReference>
<dbReference type="SUPFAM" id="SSF55729">
    <property type="entry name" value="Acyl-CoA N-acyltransferases (Nat)"/>
    <property type="match status" value="1"/>
</dbReference>
<dbReference type="EMBL" id="CAUOFW020001126">
    <property type="protein sequence ID" value="CAK9141343.1"/>
    <property type="molecule type" value="Genomic_DNA"/>
</dbReference>
<dbReference type="PANTHER" id="PTHR42919">
    <property type="entry name" value="N-ALPHA-ACETYLTRANSFERASE"/>
    <property type="match status" value="1"/>
</dbReference>
<gene>
    <name evidence="2" type="ORF">ILEXP_LOCUS8922</name>
</gene>
<dbReference type="FunFam" id="3.40.630.30:FF:000097">
    <property type="entry name" value="Histone acetyltransferase HPA2 and related acetyltransferases"/>
    <property type="match status" value="1"/>
</dbReference>
<evidence type="ECO:0000259" key="1">
    <source>
        <dbReference type="PROSITE" id="PS51186"/>
    </source>
</evidence>